<accession>A0A8X6L7K5</accession>
<dbReference type="OrthoDB" id="10332796at2759"/>
<comment type="caution">
    <text evidence="1">The sequence shown here is derived from an EMBL/GenBank/DDBJ whole genome shotgun (WGS) entry which is preliminary data.</text>
</comment>
<protein>
    <submittedName>
        <fullName evidence="1">Uncharacterized protein</fullName>
    </submittedName>
</protein>
<organism evidence="1 2">
    <name type="scientific">Trichonephila clavata</name>
    <name type="common">Joro spider</name>
    <name type="synonym">Nephila clavata</name>
    <dbReference type="NCBI Taxonomy" id="2740835"/>
    <lineage>
        <taxon>Eukaryota</taxon>
        <taxon>Metazoa</taxon>
        <taxon>Ecdysozoa</taxon>
        <taxon>Arthropoda</taxon>
        <taxon>Chelicerata</taxon>
        <taxon>Arachnida</taxon>
        <taxon>Araneae</taxon>
        <taxon>Araneomorphae</taxon>
        <taxon>Entelegynae</taxon>
        <taxon>Araneoidea</taxon>
        <taxon>Nephilidae</taxon>
        <taxon>Trichonephila</taxon>
    </lineage>
</organism>
<evidence type="ECO:0000313" key="1">
    <source>
        <dbReference type="EMBL" id="GFR00671.1"/>
    </source>
</evidence>
<feature type="non-terminal residue" evidence="1">
    <location>
        <position position="37"/>
    </location>
</feature>
<sequence length="37" mass="4226">NVCCNIAICTNWFALYIENSRDDSLKGFFSSQYSEAD</sequence>
<dbReference type="Proteomes" id="UP000887116">
    <property type="component" value="Unassembled WGS sequence"/>
</dbReference>
<gene>
    <name evidence="1" type="ORF">TNCT_497371</name>
</gene>
<keyword evidence="2" id="KW-1185">Reference proteome</keyword>
<reference evidence="1" key="1">
    <citation type="submission" date="2020-07" db="EMBL/GenBank/DDBJ databases">
        <title>Multicomponent nature underlies the extraordinary mechanical properties of spider dragline silk.</title>
        <authorList>
            <person name="Kono N."/>
            <person name="Nakamura H."/>
            <person name="Mori M."/>
            <person name="Yoshida Y."/>
            <person name="Ohtoshi R."/>
            <person name="Malay A.D."/>
            <person name="Moran D.A.P."/>
            <person name="Tomita M."/>
            <person name="Numata K."/>
            <person name="Arakawa K."/>
        </authorList>
    </citation>
    <scope>NUCLEOTIDE SEQUENCE</scope>
</reference>
<evidence type="ECO:0000313" key="2">
    <source>
        <dbReference type="Proteomes" id="UP000887116"/>
    </source>
</evidence>
<dbReference type="EMBL" id="BMAO01035025">
    <property type="protein sequence ID" value="GFR00671.1"/>
    <property type="molecule type" value="Genomic_DNA"/>
</dbReference>
<proteinExistence type="predicted"/>
<name>A0A8X6L7K5_TRICU</name>
<dbReference type="AlphaFoldDB" id="A0A8X6L7K5"/>